<reference evidence="4" key="2">
    <citation type="journal article" date="2014" name="ISME J.">
        <title>Microbial stratification in low pH oxic and suboxic macroscopic growths along an acid mine drainage.</title>
        <authorList>
            <person name="Mendez-Garcia C."/>
            <person name="Mesa V."/>
            <person name="Sprenger R.R."/>
            <person name="Richter M."/>
            <person name="Diez M.S."/>
            <person name="Solano J."/>
            <person name="Bargiela R."/>
            <person name="Golyshina O.V."/>
            <person name="Manteca A."/>
            <person name="Ramos J.L."/>
            <person name="Gallego J.R."/>
            <person name="Llorente I."/>
            <person name="Martins Dos Santos V.A."/>
            <person name="Jensen O.N."/>
            <person name="Pelaez A.I."/>
            <person name="Sanchez J."/>
            <person name="Ferrer M."/>
        </authorList>
    </citation>
    <scope>NUCLEOTIDE SEQUENCE</scope>
</reference>
<dbReference type="Pfam" id="PF02913">
    <property type="entry name" value="FAD-oxidase_C"/>
    <property type="match status" value="1"/>
</dbReference>
<dbReference type="SUPFAM" id="SSF55103">
    <property type="entry name" value="FAD-linked oxidases, C-terminal domain"/>
    <property type="match status" value="1"/>
</dbReference>
<dbReference type="GO" id="GO:0008609">
    <property type="term" value="F:alkylglycerone-phosphate synthase activity"/>
    <property type="evidence" value="ECO:0007669"/>
    <property type="project" value="InterPro"/>
</dbReference>
<dbReference type="Gene3D" id="3.40.462.40">
    <property type="entry name" value="FAD-linked oxidase, cap domain/gating helix"/>
    <property type="match status" value="1"/>
</dbReference>
<reference evidence="4" key="1">
    <citation type="submission" date="2013-08" db="EMBL/GenBank/DDBJ databases">
        <authorList>
            <person name="Mendez C."/>
            <person name="Richter M."/>
            <person name="Ferrer M."/>
            <person name="Sanchez J."/>
        </authorList>
    </citation>
    <scope>NUCLEOTIDE SEQUENCE</scope>
</reference>
<accession>T0ZV35</accession>
<dbReference type="EMBL" id="AUZY01011634">
    <property type="protein sequence ID" value="EQD33785.1"/>
    <property type="molecule type" value="Genomic_DNA"/>
</dbReference>
<feature type="domain" description="FAD-binding oxidoreductase/transferase type 4 C-terminal" evidence="3">
    <location>
        <begin position="47"/>
        <end position="239"/>
    </location>
</feature>
<keyword evidence="1" id="KW-0285">Flavoprotein</keyword>
<dbReference type="PANTHER" id="PTHR46568:SF1">
    <property type="entry name" value="ALKYLDIHYDROXYACETONEPHOSPHATE SYNTHASE, PEROXISOMAL"/>
    <property type="match status" value="1"/>
</dbReference>
<evidence type="ECO:0000259" key="3">
    <source>
        <dbReference type="Pfam" id="PF02913"/>
    </source>
</evidence>
<dbReference type="InterPro" id="IPR004113">
    <property type="entry name" value="FAD-bd_oxidored_4_C"/>
</dbReference>
<dbReference type="Gene3D" id="1.10.45.10">
    <property type="entry name" value="Vanillyl-alcohol Oxidase, Chain A, domain 4"/>
    <property type="match status" value="1"/>
</dbReference>
<organism evidence="4">
    <name type="scientific">mine drainage metagenome</name>
    <dbReference type="NCBI Taxonomy" id="410659"/>
    <lineage>
        <taxon>unclassified sequences</taxon>
        <taxon>metagenomes</taxon>
        <taxon>ecological metagenomes</taxon>
    </lineage>
</organism>
<evidence type="ECO:0000256" key="2">
    <source>
        <dbReference type="ARBA" id="ARBA00022827"/>
    </source>
</evidence>
<dbReference type="GO" id="GO:0050660">
    <property type="term" value="F:flavin adenine dinucleotide binding"/>
    <property type="evidence" value="ECO:0007669"/>
    <property type="project" value="InterPro"/>
</dbReference>
<dbReference type="GO" id="GO:0008610">
    <property type="term" value="P:lipid biosynthetic process"/>
    <property type="evidence" value="ECO:0007669"/>
    <property type="project" value="InterPro"/>
</dbReference>
<dbReference type="PANTHER" id="PTHR46568">
    <property type="entry name" value="ALKYLDIHYDROXYACETONEPHOSPHATE SYNTHASE, PEROXISOMAL"/>
    <property type="match status" value="1"/>
</dbReference>
<dbReference type="InterPro" id="IPR025650">
    <property type="entry name" value="Alkyl-DHAP_Synthase"/>
</dbReference>
<keyword evidence="2" id="KW-0274">FAD</keyword>
<proteinExistence type="predicted"/>
<feature type="non-terminal residue" evidence="4">
    <location>
        <position position="1"/>
    </location>
</feature>
<gene>
    <name evidence="4" type="ORF">B1B_17423</name>
</gene>
<evidence type="ECO:0000256" key="1">
    <source>
        <dbReference type="ARBA" id="ARBA00022630"/>
    </source>
</evidence>
<protein>
    <submittedName>
        <fullName evidence="4">Flavoprotein</fullName>
    </submittedName>
</protein>
<dbReference type="InterPro" id="IPR016164">
    <property type="entry name" value="FAD-linked_Oxase-like_C"/>
</dbReference>
<dbReference type="AlphaFoldDB" id="T0ZV35"/>
<sequence length="252" mass="26467">IARMSDPEETRFLLTLARGGSPPEEIGGLEGIALRRKIADLRGVVLGLVSFEGSRKEAGRGTYVLEELTRQAGGAVLPGGVWPGFGEAWEKTRFRAPALRGALVPDGWVLEGIDAVVPWEEALGVGAHVREAVQSAASGFGMRCRIHLQAGFPTSTTVGLACSLIYPEPPGRALEAWSAIRQAVSAAFVAHGARLPQSPGIGSIERLGLDQILSPANRAEMQALKTVLDPHGVLNPGKVFLSEAASAPSTVP</sequence>
<evidence type="ECO:0000313" key="4">
    <source>
        <dbReference type="EMBL" id="EQD33785.1"/>
    </source>
</evidence>
<name>T0ZV35_9ZZZZ</name>
<dbReference type="InterPro" id="IPR016171">
    <property type="entry name" value="Vanillyl_alc_oxidase_C-sub2"/>
</dbReference>
<comment type="caution">
    <text evidence="4">The sequence shown here is derived from an EMBL/GenBank/DDBJ whole genome shotgun (WGS) entry which is preliminary data.</text>
</comment>